<organism evidence="6 7">
    <name type="scientific">Frischella perrara</name>
    <dbReference type="NCBI Taxonomy" id="1267021"/>
    <lineage>
        <taxon>Bacteria</taxon>
        <taxon>Pseudomonadati</taxon>
        <taxon>Pseudomonadota</taxon>
        <taxon>Gammaproteobacteria</taxon>
        <taxon>Orbales</taxon>
        <taxon>Orbaceae</taxon>
        <taxon>Frischella</taxon>
    </lineage>
</organism>
<evidence type="ECO:0000256" key="4">
    <source>
        <dbReference type="RuleBase" id="RU003694"/>
    </source>
</evidence>
<keyword evidence="6" id="KW-0012">Acyltransferase</keyword>
<dbReference type="Pfam" id="PF02801">
    <property type="entry name" value="Ketoacyl-synt_C"/>
    <property type="match status" value="1"/>
</dbReference>
<name>A0A0A7S2K4_FRIPE</name>
<protein>
    <submittedName>
        <fullName evidence="6">3-oxoacyl-(Acyl-carrier-protein) synthase</fullName>
        <ecNumber evidence="6">2.3.1.41</ecNumber>
    </submittedName>
</protein>
<evidence type="ECO:0000256" key="3">
    <source>
        <dbReference type="ARBA" id="ARBA00022679"/>
    </source>
</evidence>
<dbReference type="InterPro" id="IPR014030">
    <property type="entry name" value="Ketoacyl_synth_N"/>
</dbReference>
<dbReference type="CDD" id="cd00834">
    <property type="entry name" value="KAS_I_II"/>
    <property type="match status" value="1"/>
</dbReference>
<dbReference type="GO" id="GO:0004315">
    <property type="term" value="F:3-oxoacyl-[acyl-carrier-protein] synthase activity"/>
    <property type="evidence" value="ECO:0007669"/>
    <property type="project" value="UniProtKB-EC"/>
</dbReference>
<dbReference type="SMART" id="SM00825">
    <property type="entry name" value="PKS_KS"/>
    <property type="match status" value="1"/>
</dbReference>
<dbReference type="PROSITE" id="PS52004">
    <property type="entry name" value="KS3_2"/>
    <property type="match status" value="1"/>
</dbReference>
<dbReference type="EMBL" id="CP009056">
    <property type="protein sequence ID" value="AJA45739.1"/>
    <property type="molecule type" value="Genomic_DNA"/>
</dbReference>
<sequence>MVYISALGAINSLGKDIDQIRETLTHNYDSPHYLTEDNHWLLHEKSSWFGKVHHPLPELPDNLVKFISRNNRLLYASYLQIESEIQYVIEKYGRQRIAVILGTSTSGIHEGDLAVKHYLTTQQLPDGYYYNQQELGDPACFLATLLDLQGPAYTISTACTSSARAIISGKRLIETGIVDAAIVGGADSLSRMPINGFAALESISDKPCMPFAQHRNGINIGEAGALFLLTKESNCDIAILGIGESSDAYHISAPHPEGIGAEKAMAMALDNAGLKANDIGYINLHGTATPLNDQAESKAVYRLFHQYNTVCSSTKHLTGHTLGTAAATELVISYLLLEKNIPLPQQSFLLSPFDPKLDKIAIVTQTMELEKPVIMSNSFAFGGNNVSLIIGKK</sequence>
<dbReference type="UniPathway" id="UPA00094"/>
<proteinExistence type="inferred from homology"/>
<dbReference type="AlphaFoldDB" id="A0A0A7S2K4"/>
<comment type="similarity">
    <text evidence="2 4">Belongs to the thiolase-like superfamily. Beta-ketoacyl-ACP synthases family.</text>
</comment>
<dbReference type="GO" id="GO:0005829">
    <property type="term" value="C:cytosol"/>
    <property type="evidence" value="ECO:0007669"/>
    <property type="project" value="TreeGrafter"/>
</dbReference>
<keyword evidence="7" id="KW-1185">Reference proteome</keyword>
<dbReference type="InterPro" id="IPR014031">
    <property type="entry name" value="Ketoacyl_synth_C"/>
</dbReference>
<dbReference type="STRING" id="1267021.FPB0191_01928"/>
<evidence type="ECO:0000313" key="6">
    <source>
        <dbReference type="EMBL" id="AJA45739.1"/>
    </source>
</evidence>
<dbReference type="PANTHER" id="PTHR11712:SF320">
    <property type="entry name" value="BETA-KETOACYL SYNTHASE"/>
    <property type="match status" value="1"/>
</dbReference>
<dbReference type="HOGENOM" id="CLU_000022_69_0_6"/>
<evidence type="ECO:0000313" key="7">
    <source>
        <dbReference type="Proteomes" id="UP000030901"/>
    </source>
</evidence>
<dbReference type="InterPro" id="IPR000794">
    <property type="entry name" value="Beta-ketoacyl_synthase"/>
</dbReference>
<dbReference type="InterPro" id="IPR018201">
    <property type="entry name" value="Ketoacyl_synth_AS"/>
</dbReference>
<dbReference type="OrthoDB" id="9808669at2"/>
<evidence type="ECO:0000256" key="1">
    <source>
        <dbReference type="ARBA" id="ARBA00005194"/>
    </source>
</evidence>
<reference evidence="6 7" key="1">
    <citation type="journal article" date="2014" name="Appl. Environ. Microbiol.">
        <title>Gut symbionts from distinct hosts exhibit genotoxic activity via divergent colibactin biosynthetic pathways.</title>
        <authorList>
            <person name="Engel P."/>
            <person name="Vizcaino M.I."/>
            <person name="Crawford J.M."/>
        </authorList>
    </citation>
    <scope>NUCLEOTIDE SEQUENCE [LARGE SCALE GENOMIC DNA]</scope>
    <source>
        <strain evidence="6 7">PEB0191</strain>
    </source>
</reference>
<dbReference type="PROSITE" id="PS00606">
    <property type="entry name" value="KS3_1"/>
    <property type="match status" value="1"/>
</dbReference>
<dbReference type="KEGG" id="fpp:FPB0191_01928"/>
<dbReference type="Pfam" id="PF00109">
    <property type="entry name" value="ketoacyl-synt"/>
    <property type="match status" value="1"/>
</dbReference>
<evidence type="ECO:0000259" key="5">
    <source>
        <dbReference type="PROSITE" id="PS52004"/>
    </source>
</evidence>
<dbReference type="NCBIfam" id="NF006618">
    <property type="entry name" value="PRK09185.1"/>
    <property type="match status" value="1"/>
</dbReference>
<dbReference type="GO" id="GO:0006633">
    <property type="term" value="P:fatty acid biosynthetic process"/>
    <property type="evidence" value="ECO:0007669"/>
    <property type="project" value="UniProtKB-UniPathway"/>
</dbReference>
<gene>
    <name evidence="6" type="ORF">FPB0191_01928</name>
</gene>
<feature type="domain" description="Ketosynthase family 3 (KS3)" evidence="5">
    <location>
        <begin position="1"/>
        <end position="392"/>
    </location>
</feature>
<dbReference type="RefSeq" id="WP_039105645.1">
    <property type="nucleotide sequence ID" value="NZ_CP009056.1"/>
</dbReference>
<dbReference type="EC" id="2.3.1.41" evidence="6"/>
<keyword evidence="3 4" id="KW-0808">Transferase</keyword>
<dbReference type="Proteomes" id="UP000030901">
    <property type="component" value="Chromosome"/>
</dbReference>
<dbReference type="SUPFAM" id="SSF53901">
    <property type="entry name" value="Thiolase-like"/>
    <property type="match status" value="2"/>
</dbReference>
<comment type="pathway">
    <text evidence="1">Lipid metabolism; fatty acid biosynthesis.</text>
</comment>
<dbReference type="Gene3D" id="3.40.47.10">
    <property type="match status" value="1"/>
</dbReference>
<dbReference type="InterPro" id="IPR016039">
    <property type="entry name" value="Thiolase-like"/>
</dbReference>
<accession>A0A0A7S2K4</accession>
<dbReference type="InterPro" id="IPR020841">
    <property type="entry name" value="PKS_Beta-ketoAc_synthase_dom"/>
</dbReference>
<evidence type="ECO:0000256" key="2">
    <source>
        <dbReference type="ARBA" id="ARBA00008467"/>
    </source>
</evidence>
<dbReference type="PANTHER" id="PTHR11712">
    <property type="entry name" value="POLYKETIDE SYNTHASE-RELATED"/>
    <property type="match status" value="1"/>
</dbReference>